<organism evidence="3 4">
    <name type="scientific">Siccirubricoccus soli</name>
    <dbReference type="NCBI Taxonomy" id="2899147"/>
    <lineage>
        <taxon>Bacteria</taxon>
        <taxon>Pseudomonadati</taxon>
        <taxon>Pseudomonadota</taxon>
        <taxon>Alphaproteobacteria</taxon>
        <taxon>Acetobacterales</taxon>
        <taxon>Roseomonadaceae</taxon>
        <taxon>Siccirubricoccus</taxon>
    </lineage>
</organism>
<keyword evidence="2" id="KW-0732">Signal</keyword>
<accession>A0ABT1CZ76</accession>
<feature type="signal peptide" evidence="2">
    <location>
        <begin position="1"/>
        <end position="28"/>
    </location>
</feature>
<evidence type="ECO:0000256" key="2">
    <source>
        <dbReference type="SAM" id="SignalP"/>
    </source>
</evidence>
<keyword evidence="4" id="KW-1185">Reference proteome</keyword>
<dbReference type="RefSeq" id="WP_252951539.1">
    <property type="nucleotide sequence ID" value="NZ_JAFIRR010000010.1"/>
</dbReference>
<comment type="similarity">
    <text evidence="1">Belongs to the UPF0065 (bug) family.</text>
</comment>
<dbReference type="SUPFAM" id="SSF53850">
    <property type="entry name" value="Periplasmic binding protein-like II"/>
    <property type="match status" value="1"/>
</dbReference>
<dbReference type="PANTHER" id="PTHR42928">
    <property type="entry name" value="TRICARBOXYLATE-BINDING PROTEIN"/>
    <property type="match status" value="1"/>
</dbReference>
<feature type="chain" id="PRO_5047529299" evidence="2">
    <location>
        <begin position="29"/>
        <end position="330"/>
    </location>
</feature>
<protein>
    <submittedName>
        <fullName evidence="3">Tripartite tricarboxylate transporter substrate binding protein</fullName>
    </submittedName>
</protein>
<reference evidence="3 4" key="1">
    <citation type="submission" date="2021-12" db="EMBL/GenBank/DDBJ databases">
        <title>Siccirubricoccus leaddurans sp. nov., a high concentration Zn2+ tolerance bacterium.</title>
        <authorList>
            <person name="Cao Y."/>
        </authorList>
    </citation>
    <scope>NUCLEOTIDE SEQUENCE [LARGE SCALE GENOMIC DNA]</scope>
    <source>
        <strain evidence="3 4">KC 17139</strain>
    </source>
</reference>
<comment type="caution">
    <text evidence="3">The sequence shown here is derived from an EMBL/GenBank/DDBJ whole genome shotgun (WGS) entry which is preliminary data.</text>
</comment>
<evidence type="ECO:0000256" key="1">
    <source>
        <dbReference type="ARBA" id="ARBA00006987"/>
    </source>
</evidence>
<dbReference type="Pfam" id="PF03401">
    <property type="entry name" value="TctC"/>
    <property type="match status" value="1"/>
</dbReference>
<dbReference type="Gene3D" id="3.40.190.10">
    <property type="entry name" value="Periplasmic binding protein-like II"/>
    <property type="match status" value="1"/>
</dbReference>
<dbReference type="PIRSF" id="PIRSF017082">
    <property type="entry name" value="YflP"/>
    <property type="match status" value="1"/>
</dbReference>
<proteinExistence type="inferred from homology"/>
<dbReference type="EMBL" id="JAFIRR010000010">
    <property type="protein sequence ID" value="MCO6414949.1"/>
    <property type="molecule type" value="Genomic_DNA"/>
</dbReference>
<dbReference type="InterPro" id="IPR005064">
    <property type="entry name" value="BUG"/>
</dbReference>
<gene>
    <name evidence="3" type="ORF">JYK14_02000</name>
</gene>
<dbReference type="Proteomes" id="UP001523392">
    <property type="component" value="Unassembled WGS sequence"/>
</dbReference>
<evidence type="ECO:0000313" key="3">
    <source>
        <dbReference type="EMBL" id="MCO6414949.1"/>
    </source>
</evidence>
<dbReference type="PANTHER" id="PTHR42928:SF5">
    <property type="entry name" value="BLR1237 PROTEIN"/>
    <property type="match status" value="1"/>
</dbReference>
<dbReference type="InterPro" id="IPR042100">
    <property type="entry name" value="Bug_dom1"/>
</dbReference>
<dbReference type="Gene3D" id="3.40.190.150">
    <property type="entry name" value="Bordetella uptake gene, domain 1"/>
    <property type="match status" value="1"/>
</dbReference>
<sequence>MPRAMRPGRRAALGLALAAPALAIPARAQGPLPWPVRGIRLVVPFGPGGPTDVMARALSHGLPPVLGQPVVVESRPGGGGNIGVAHVARAAPDGDTLLVTSTGFVVNPSLFRNPGYDPVRDFAPITELGASPNVLLARPDSGIESVAALVARAKAEPGVLNMANPGTGSTPHLTIELLRLKTGIEVVQVPHNSAALAIQSLLGGTTSIGVTALPPAQPQIKAGALRALALTGASRWPDLPEVPTMQELGYEGFVSETFQGLLAPAGTPAAILARLTAAAREVLAAPQIAARLRAAGFELRLAGPQALADRIVREVPLWREVIRAAGLPQE</sequence>
<evidence type="ECO:0000313" key="4">
    <source>
        <dbReference type="Proteomes" id="UP001523392"/>
    </source>
</evidence>
<dbReference type="CDD" id="cd13578">
    <property type="entry name" value="PBP2_Bug27"/>
    <property type="match status" value="1"/>
</dbReference>
<name>A0ABT1CZ76_9PROT</name>